<evidence type="ECO:0000313" key="2">
    <source>
        <dbReference type="EMBL" id="QND75299.1"/>
    </source>
</evidence>
<evidence type="ECO:0000256" key="1">
    <source>
        <dbReference type="SAM" id="SignalP"/>
    </source>
</evidence>
<evidence type="ECO:0000313" key="3">
    <source>
        <dbReference type="Proteomes" id="UP000515291"/>
    </source>
</evidence>
<organism evidence="2 3">
    <name type="scientific">Tardiphaga robiniae</name>
    <dbReference type="NCBI Taxonomy" id="943830"/>
    <lineage>
        <taxon>Bacteria</taxon>
        <taxon>Pseudomonadati</taxon>
        <taxon>Pseudomonadota</taxon>
        <taxon>Alphaproteobacteria</taxon>
        <taxon>Hyphomicrobiales</taxon>
        <taxon>Nitrobacteraceae</taxon>
        <taxon>Tardiphaga</taxon>
    </lineage>
</organism>
<gene>
    <name evidence="2" type="ORF">HB776_04555</name>
</gene>
<sequence>MNCKVKCRLFGAALIAALAALTHPVAAQVPSEIAEPDATIVAIYHAEGAQVYECIAGSDGKLAWTFREPIATLLSNGLTVGRHYAGPHWELTDGSTLGGKAVGRAPGKTASDIPWLKLTVTDRHGDGKLEMVDVIQRINTKGGVAAGSCDDAGQFLSVPYSADYAFLHKD</sequence>
<proteinExistence type="predicted"/>
<keyword evidence="1" id="KW-0732">Signal</keyword>
<feature type="signal peptide" evidence="1">
    <location>
        <begin position="1"/>
        <end position="27"/>
    </location>
</feature>
<dbReference type="PANTHER" id="PTHR35567:SF1">
    <property type="entry name" value="CONSERVED FUNGAL PROTEIN (AFU_ORTHOLOGUE AFUA_1G14230)"/>
    <property type="match status" value="1"/>
</dbReference>
<name>A0A7G6U8G7_9BRAD</name>
<dbReference type="InterPro" id="IPR021851">
    <property type="entry name" value="DUF3455"/>
</dbReference>
<dbReference type="PANTHER" id="PTHR35567">
    <property type="entry name" value="MALATE DEHYDROGENASE (AFU_ORTHOLOGUE AFUA_2G13800)"/>
    <property type="match status" value="1"/>
</dbReference>
<dbReference type="Proteomes" id="UP000515291">
    <property type="component" value="Chromosome"/>
</dbReference>
<protein>
    <submittedName>
        <fullName evidence="2">DUF3455 domain-containing protein</fullName>
    </submittedName>
</protein>
<dbReference type="Pfam" id="PF11937">
    <property type="entry name" value="DUF3455"/>
    <property type="match status" value="1"/>
</dbReference>
<dbReference type="EMBL" id="CP050292">
    <property type="protein sequence ID" value="QND75299.1"/>
    <property type="molecule type" value="Genomic_DNA"/>
</dbReference>
<reference evidence="3" key="1">
    <citation type="journal article" date="2020" name="Mol. Plant Microbe">
        <title>Rhizobial microsymbionts of the narrowly endemic Oxytropis species growing in Kamchatka are characterized by significant genetic diversity and possess a set of genes that are associated with T3SS and T6SS secretion systems and can affect the development of symbiosis.</title>
        <authorList>
            <person name="Safronova V."/>
            <person name="Guro P."/>
            <person name="Sazanova A."/>
            <person name="Kuznetsova I."/>
            <person name="Belimov A."/>
            <person name="Yakubov V."/>
            <person name="Chirak E."/>
            <person name="Afonin A."/>
            <person name="Gogolev Y."/>
            <person name="Andronov E."/>
            <person name="Tikhonovich I."/>
        </authorList>
    </citation>
    <scope>NUCLEOTIDE SEQUENCE [LARGE SCALE GENOMIC DNA]</scope>
    <source>
        <strain evidence="3">581</strain>
    </source>
</reference>
<dbReference type="AlphaFoldDB" id="A0A7G6U8G7"/>
<accession>A0A7G6U8G7</accession>
<dbReference type="KEGG" id="trb:HB776_04555"/>
<feature type="chain" id="PRO_5028917922" evidence="1">
    <location>
        <begin position="28"/>
        <end position="170"/>
    </location>
</feature>